<dbReference type="GO" id="GO:0005829">
    <property type="term" value="C:cytosol"/>
    <property type="evidence" value="ECO:0007669"/>
    <property type="project" value="TreeGrafter"/>
</dbReference>
<evidence type="ECO:0000313" key="4">
    <source>
        <dbReference type="Proteomes" id="UP000244893"/>
    </source>
</evidence>
<evidence type="ECO:0000256" key="2">
    <source>
        <dbReference type="ARBA" id="ARBA00022679"/>
    </source>
</evidence>
<sequence>MEPSDGDVPVVDLSAAPGEHAAWDRPKSVIYLWSALELLVVYNPWQVSSSLRVKVLRLFGAEIGDGVLFRPRTRVKFPWKLHIGDRSWIGEGVWFHNQDHVYIGSDAVVSQDTFLTTGSHAHRRDMALITSPITIEDGAWITSRCVVLGGAHVGRSSLITPLSVIKGDIPANVIAGGNPLTVSGQRFRTSDV</sequence>
<evidence type="ECO:0000256" key="1">
    <source>
        <dbReference type="ARBA" id="ARBA00007274"/>
    </source>
</evidence>
<comment type="similarity">
    <text evidence="1">Belongs to the transferase hexapeptide repeat family.</text>
</comment>
<accession>A0A2V1HTF5</accession>
<dbReference type="OrthoDB" id="2643438at2"/>
<dbReference type="RefSeq" id="WP_116755620.1">
    <property type="nucleotide sequence ID" value="NZ_JBHUEX010000001.1"/>
</dbReference>
<dbReference type="Proteomes" id="UP000244893">
    <property type="component" value="Unassembled WGS sequence"/>
</dbReference>
<dbReference type="CDD" id="cd05825">
    <property type="entry name" value="LbH_wcaF_like"/>
    <property type="match status" value="1"/>
</dbReference>
<dbReference type="AlphaFoldDB" id="A0A2V1HTF5"/>
<dbReference type="PANTHER" id="PTHR23416">
    <property type="entry name" value="SIALIC ACID SYNTHASE-RELATED"/>
    <property type="match status" value="1"/>
</dbReference>
<dbReference type="InterPro" id="IPR011004">
    <property type="entry name" value="Trimer_LpxA-like_sf"/>
</dbReference>
<comment type="caution">
    <text evidence="3">The sequence shown here is derived from an EMBL/GenBank/DDBJ whole genome shotgun (WGS) entry which is preliminary data.</text>
</comment>
<dbReference type="EMBL" id="QEOP01000001">
    <property type="protein sequence ID" value="PVZ95886.1"/>
    <property type="molecule type" value="Genomic_DNA"/>
</dbReference>
<dbReference type="GO" id="GO:0008374">
    <property type="term" value="F:O-acyltransferase activity"/>
    <property type="evidence" value="ECO:0007669"/>
    <property type="project" value="TreeGrafter"/>
</dbReference>
<evidence type="ECO:0000313" key="3">
    <source>
        <dbReference type="EMBL" id="PVZ95886.1"/>
    </source>
</evidence>
<proteinExistence type="inferred from homology"/>
<dbReference type="SUPFAM" id="SSF51161">
    <property type="entry name" value="Trimeric LpxA-like enzymes"/>
    <property type="match status" value="1"/>
</dbReference>
<protein>
    <submittedName>
        <fullName evidence="3">Acetyltransferase</fullName>
    </submittedName>
</protein>
<keyword evidence="4" id="KW-1185">Reference proteome</keyword>
<gene>
    <name evidence="3" type="ORF">DDQ50_05320</name>
</gene>
<dbReference type="PANTHER" id="PTHR23416:SF23">
    <property type="entry name" value="ACETYLTRANSFERASE C18B11.09C-RELATED"/>
    <property type="match status" value="1"/>
</dbReference>
<keyword evidence="2 3" id="KW-0808">Transferase</keyword>
<reference evidence="3 4" key="1">
    <citation type="submission" date="2018-05" db="EMBL/GenBank/DDBJ databases">
        <title>Amnibacterium sp. M8JJ-5, whole genome shotgun sequence.</title>
        <authorList>
            <person name="Tuo L."/>
        </authorList>
    </citation>
    <scope>NUCLEOTIDE SEQUENCE [LARGE SCALE GENOMIC DNA]</scope>
    <source>
        <strain evidence="3 4">M8JJ-5</strain>
    </source>
</reference>
<organism evidence="3 4">
    <name type="scientific">Amnibacterium flavum</name>
    <dbReference type="NCBI Taxonomy" id="2173173"/>
    <lineage>
        <taxon>Bacteria</taxon>
        <taxon>Bacillati</taxon>
        <taxon>Actinomycetota</taxon>
        <taxon>Actinomycetes</taxon>
        <taxon>Micrococcales</taxon>
        <taxon>Microbacteriaceae</taxon>
        <taxon>Amnibacterium</taxon>
    </lineage>
</organism>
<name>A0A2V1HTF5_9MICO</name>
<dbReference type="InterPro" id="IPR051159">
    <property type="entry name" value="Hexapeptide_acetyltransf"/>
</dbReference>
<dbReference type="Gene3D" id="2.160.10.10">
    <property type="entry name" value="Hexapeptide repeat proteins"/>
    <property type="match status" value="1"/>
</dbReference>